<keyword evidence="2" id="KW-1185">Reference proteome</keyword>
<evidence type="ECO:0000313" key="2">
    <source>
        <dbReference type="Proteomes" id="UP000025227"/>
    </source>
</evidence>
<feature type="chain" id="PRO_5029912875" evidence="1">
    <location>
        <begin position="22"/>
        <end position="177"/>
    </location>
</feature>
<name>A0A7I4Y9M4_HAECO</name>
<dbReference type="OrthoDB" id="5794420at2759"/>
<accession>A0A7I4Y9M4</accession>
<proteinExistence type="predicted"/>
<protein>
    <submittedName>
        <fullName evidence="3">Uncharacterized protein</fullName>
    </submittedName>
</protein>
<evidence type="ECO:0000313" key="3">
    <source>
        <dbReference type="WBParaSite" id="HCON_00069685-00001"/>
    </source>
</evidence>
<organism evidence="2 3">
    <name type="scientific">Haemonchus contortus</name>
    <name type="common">Barber pole worm</name>
    <dbReference type="NCBI Taxonomy" id="6289"/>
    <lineage>
        <taxon>Eukaryota</taxon>
        <taxon>Metazoa</taxon>
        <taxon>Ecdysozoa</taxon>
        <taxon>Nematoda</taxon>
        <taxon>Chromadorea</taxon>
        <taxon>Rhabditida</taxon>
        <taxon>Rhabditina</taxon>
        <taxon>Rhabditomorpha</taxon>
        <taxon>Strongyloidea</taxon>
        <taxon>Trichostrongylidae</taxon>
        <taxon>Haemonchus</taxon>
    </lineage>
</organism>
<dbReference type="WBParaSite" id="HCON_00069685-00001">
    <property type="protein sequence ID" value="HCON_00069685-00001"/>
    <property type="gene ID" value="HCON_00069685"/>
</dbReference>
<reference evidence="3" key="1">
    <citation type="submission" date="2020-12" db="UniProtKB">
        <authorList>
            <consortium name="WormBaseParasite"/>
        </authorList>
    </citation>
    <scope>IDENTIFICATION</scope>
    <source>
        <strain evidence="3">MHco3</strain>
    </source>
</reference>
<sequence>MRCTQFDLLLLLYSTVQFSSAMLLEPLCQGRRPGDCDPVACGGTCEARYIRFLDRFSNVDRTAKSCQCVQEKICSIIGMHHYAGCRSYSTLSVAGQRLIRLWSIDSKDRRYRFTNEVGKRFSDKQRHQQLMNGNSRFCCRSITPKKARSLRLRIRAGSADAGLLPMFSLLITYLVLR</sequence>
<feature type="signal peptide" evidence="1">
    <location>
        <begin position="1"/>
        <end position="21"/>
    </location>
</feature>
<evidence type="ECO:0000256" key="1">
    <source>
        <dbReference type="SAM" id="SignalP"/>
    </source>
</evidence>
<dbReference type="AlphaFoldDB" id="A0A7I4Y9M4"/>
<dbReference type="OMA" id="KMDRTIK"/>
<keyword evidence="1" id="KW-0732">Signal</keyword>
<dbReference type="Proteomes" id="UP000025227">
    <property type="component" value="Unplaced"/>
</dbReference>